<gene>
    <name evidence="2" type="ORF">BKA15_000401</name>
</gene>
<accession>A0A7Y9I2S9</accession>
<reference evidence="2 3" key="1">
    <citation type="submission" date="2020-07" db="EMBL/GenBank/DDBJ databases">
        <title>Sequencing the genomes of 1000 actinobacteria strains.</title>
        <authorList>
            <person name="Klenk H.-P."/>
        </authorList>
    </citation>
    <scope>NUCLEOTIDE SEQUENCE [LARGE SCALE GENOMIC DNA]</scope>
    <source>
        <strain evidence="2 3">DSM 22083</strain>
    </source>
</reference>
<keyword evidence="3" id="KW-1185">Reference proteome</keyword>
<dbReference type="CDD" id="cd02440">
    <property type="entry name" value="AdoMet_MTases"/>
    <property type="match status" value="1"/>
</dbReference>
<dbReference type="Pfam" id="PF08241">
    <property type="entry name" value="Methyltransf_11"/>
    <property type="match status" value="1"/>
</dbReference>
<evidence type="ECO:0000313" key="3">
    <source>
        <dbReference type="Proteomes" id="UP000569914"/>
    </source>
</evidence>
<dbReference type="AlphaFoldDB" id="A0A7Y9I2S9"/>
<dbReference type="GO" id="GO:0032259">
    <property type="term" value="P:methylation"/>
    <property type="evidence" value="ECO:0007669"/>
    <property type="project" value="UniProtKB-KW"/>
</dbReference>
<evidence type="ECO:0000259" key="1">
    <source>
        <dbReference type="Pfam" id="PF08241"/>
    </source>
</evidence>
<organism evidence="2 3">
    <name type="scientific">Microlunatus parietis</name>
    <dbReference type="NCBI Taxonomy" id="682979"/>
    <lineage>
        <taxon>Bacteria</taxon>
        <taxon>Bacillati</taxon>
        <taxon>Actinomycetota</taxon>
        <taxon>Actinomycetes</taxon>
        <taxon>Propionibacteriales</taxon>
        <taxon>Propionibacteriaceae</taxon>
        <taxon>Microlunatus</taxon>
    </lineage>
</organism>
<dbReference type="Proteomes" id="UP000569914">
    <property type="component" value="Unassembled WGS sequence"/>
</dbReference>
<keyword evidence="2" id="KW-0489">Methyltransferase</keyword>
<keyword evidence="2" id="KW-0808">Transferase</keyword>
<dbReference type="EMBL" id="JACCBU010000001">
    <property type="protein sequence ID" value="NYE69072.1"/>
    <property type="molecule type" value="Genomic_DNA"/>
</dbReference>
<name>A0A7Y9I2S9_9ACTN</name>
<dbReference type="RefSeq" id="WP_179747849.1">
    <property type="nucleotide sequence ID" value="NZ_JACCBU010000001.1"/>
</dbReference>
<dbReference type="PANTHER" id="PTHR43591">
    <property type="entry name" value="METHYLTRANSFERASE"/>
    <property type="match status" value="1"/>
</dbReference>
<dbReference type="PANTHER" id="PTHR43591:SF24">
    <property type="entry name" value="2-METHOXY-6-POLYPRENYL-1,4-BENZOQUINOL METHYLASE, MITOCHONDRIAL"/>
    <property type="match status" value="1"/>
</dbReference>
<dbReference type="SUPFAM" id="SSF53335">
    <property type="entry name" value="S-adenosyl-L-methionine-dependent methyltransferases"/>
    <property type="match status" value="1"/>
</dbReference>
<dbReference type="InterPro" id="IPR013216">
    <property type="entry name" value="Methyltransf_11"/>
</dbReference>
<proteinExistence type="predicted"/>
<comment type="caution">
    <text evidence="2">The sequence shown here is derived from an EMBL/GenBank/DDBJ whole genome shotgun (WGS) entry which is preliminary data.</text>
</comment>
<dbReference type="Gene3D" id="3.40.50.150">
    <property type="entry name" value="Vaccinia Virus protein VP39"/>
    <property type="match status" value="1"/>
</dbReference>
<feature type="domain" description="Methyltransferase type 11" evidence="1">
    <location>
        <begin position="40"/>
        <end position="130"/>
    </location>
</feature>
<dbReference type="GO" id="GO:0008757">
    <property type="term" value="F:S-adenosylmethionine-dependent methyltransferase activity"/>
    <property type="evidence" value="ECO:0007669"/>
    <property type="project" value="InterPro"/>
</dbReference>
<sequence>MRAWENSAAAYERSFARLCAGTVGDILRRSGPGDPGRRLLDIGTGPGTVAAAARDRGYTVLGLDSDRSMIALALRRHPGIGFGRAAIQSLPCRDQTFDVITANFVINHVPDPRSATRELFRAVRSGGRFVATIWTSQPGPLNRLWDQVMAQAAISPRSGSRLPPELDFERTAEGFGGLLAEAGFEHVDCRELRWTFEIRPDALWSAVEAGIAGIGQTFCSQDAAGRERMRAAYAEITATDRSGVLKLPSLALIASADRVR</sequence>
<protein>
    <submittedName>
        <fullName evidence="2">SAM-dependent methyltransferase</fullName>
    </submittedName>
</protein>
<evidence type="ECO:0000313" key="2">
    <source>
        <dbReference type="EMBL" id="NYE69072.1"/>
    </source>
</evidence>
<dbReference type="InterPro" id="IPR029063">
    <property type="entry name" value="SAM-dependent_MTases_sf"/>
</dbReference>